<evidence type="ECO:0000256" key="1">
    <source>
        <dbReference type="ARBA" id="ARBA00023002"/>
    </source>
</evidence>
<protein>
    <submittedName>
        <fullName evidence="3">LLM class flavin-dependent oxidoreductase</fullName>
    </submittedName>
</protein>
<dbReference type="GO" id="GO:0016705">
    <property type="term" value="F:oxidoreductase activity, acting on paired donors, with incorporation or reduction of molecular oxygen"/>
    <property type="evidence" value="ECO:0007669"/>
    <property type="project" value="InterPro"/>
</dbReference>
<reference evidence="3" key="1">
    <citation type="submission" date="2019-03" db="EMBL/GenBank/DDBJ databases">
        <title>Lake Tanganyika Metagenome-Assembled Genomes (MAGs).</title>
        <authorList>
            <person name="Tran P."/>
        </authorList>
    </citation>
    <scope>NUCLEOTIDE SEQUENCE</scope>
    <source>
        <strain evidence="3">K_DeepCast_65m_m2_066</strain>
    </source>
</reference>
<evidence type="ECO:0000313" key="4">
    <source>
        <dbReference type="Proteomes" id="UP000712673"/>
    </source>
</evidence>
<dbReference type="PANTHER" id="PTHR43244">
    <property type="match status" value="1"/>
</dbReference>
<dbReference type="SUPFAM" id="SSF51679">
    <property type="entry name" value="Bacterial luciferase-like"/>
    <property type="match status" value="1"/>
</dbReference>
<dbReference type="InterPro" id="IPR050564">
    <property type="entry name" value="F420-G6PD/mer"/>
</dbReference>
<proteinExistence type="predicted"/>
<dbReference type="CDD" id="cd01097">
    <property type="entry name" value="Tetrahydromethanopterin_reductase"/>
    <property type="match status" value="1"/>
</dbReference>
<feature type="domain" description="Luciferase-like" evidence="2">
    <location>
        <begin position="10"/>
        <end position="307"/>
    </location>
</feature>
<name>A0A937VYG3_UNCTE</name>
<dbReference type="AlphaFoldDB" id="A0A937VYG3"/>
<dbReference type="InterPro" id="IPR036661">
    <property type="entry name" value="Luciferase-like_sf"/>
</dbReference>
<sequence length="332" mass="37131">MGDVGIMGLHVPGMSWRDIRDSAILAEELGYSCLSMGESWGEDALTSLAQLAAVTTRIRIGSSIVPVFARSPANLAMTALNLDRMSEGRFFLGLGTSGQLVIEDLHGEKFRKPLTRMREYIDILRKAARGERLDHAGEFFHTQRFRLRMTPYRSDLPIYIASLSPASLRLTGELADGWLPIYLAPSRMATAVTELRAGAEAAGRTFQDLWLSPQVSIYVTDDVSAARNRERPHIAFYIGGMGVFYHQYFHRIGFGAEADRVRQAYQARERDKAAQLVTDEMVDAVTILGNPQQCRDQMQAFFDAGVQEIRLVFNEPNKEAYLKAMRAVAPHN</sequence>
<organism evidence="3 4">
    <name type="scientific">Tectimicrobiota bacterium</name>
    <dbReference type="NCBI Taxonomy" id="2528274"/>
    <lineage>
        <taxon>Bacteria</taxon>
        <taxon>Pseudomonadati</taxon>
        <taxon>Nitrospinota/Tectimicrobiota group</taxon>
        <taxon>Candidatus Tectimicrobiota</taxon>
    </lineage>
</organism>
<dbReference type="Proteomes" id="UP000712673">
    <property type="component" value="Unassembled WGS sequence"/>
</dbReference>
<evidence type="ECO:0000259" key="2">
    <source>
        <dbReference type="Pfam" id="PF00296"/>
    </source>
</evidence>
<evidence type="ECO:0000313" key="3">
    <source>
        <dbReference type="EMBL" id="MBM3222219.1"/>
    </source>
</evidence>
<dbReference type="InterPro" id="IPR011251">
    <property type="entry name" value="Luciferase-like_dom"/>
</dbReference>
<comment type="caution">
    <text evidence="3">The sequence shown here is derived from an EMBL/GenBank/DDBJ whole genome shotgun (WGS) entry which is preliminary data.</text>
</comment>
<keyword evidence="1" id="KW-0560">Oxidoreductase</keyword>
<gene>
    <name evidence="3" type="ORF">FJZ47_00220</name>
</gene>
<accession>A0A937VYG3</accession>
<dbReference type="PANTHER" id="PTHR43244:SF1">
    <property type="entry name" value="5,10-METHYLENETETRAHYDROMETHANOPTERIN REDUCTASE"/>
    <property type="match status" value="1"/>
</dbReference>
<dbReference type="Gene3D" id="3.20.20.30">
    <property type="entry name" value="Luciferase-like domain"/>
    <property type="match status" value="1"/>
</dbReference>
<dbReference type="Pfam" id="PF00296">
    <property type="entry name" value="Bac_luciferase"/>
    <property type="match status" value="1"/>
</dbReference>
<dbReference type="EMBL" id="VGLS01000003">
    <property type="protein sequence ID" value="MBM3222219.1"/>
    <property type="molecule type" value="Genomic_DNA"/>
</dbReference>